<protein>
    <recommendedName>
        <fullName evidence="3">YCII-related domain-containing protein</fullName>
    </recommendedName>
</protein>
<dbReference type="Proteomes" id="UP000472320">
    <property type="component" value="Unassembled WGS sequence"/>
</dbReference>
<dbReference type="Gene3D" id="3.30.70.1060">
    <property type="entry name" value="Dimeric alpha+beta barrel"/>
    <property type="match status" value="1"/>
</dbReference>
<comment type="caution">
    <text evidence="1">The sequence shown here is derived from an EMBL/GenBank/DDBJ whole genome shotgun (WGS) entry which is preliminary data.</text>
</comment>
<proteinExistence type="predicted"/>
<evidence type="ECO:0000313" key="1">
    <source>
        <dbReference type="EMBL" id="MTW11144.1"/>
    </source>
</evidence>
<accession>A0A6L6QGC3</accession>
<dbReference type="OrthoDB" id="5117987at2"/>
<organism evidence="1 2">
    <name type="scientific">Massilia eburnea</name>
    <dbReference type="NCBI Taxonomy" id="1776165"/>
    <lineage>
        <taxon>Bacteria</taxon>
        <taxon>Pseudomonadati</taxon>
        <taxon>Pseudomonadota</taxon>
        <taxon>Betaproteobacteria</taxon>
        <taxon>Burkholderiales</taxon>
        <taxon>Oxalobacteraceae</taxon>
        <taxon>Telluria group</taxon>
        <taxon>Massilia</taxon>
    </lineage>
</organism>
<keyword evidence="2" id="KW-1185">Reference proteome</keyword>
<gene>
    <name evidence="1" type="ORF">GM658_11065</name>
</gene>
<name>A0A6L6QGC3_9BURK</name>
<evidence type="ECO:0000313" key="2">
    <source>
        <dbReference type="Proteomes" id="UP000472320"/>
    </source>
</evidence>
<sequence>MTAAVNTSLRRLALNHVDIAPPFPARCYIHARINANAATVRLNVKRVANIGNGTNEGGDMEKFLLVYRGSPSGSPDAGKHDAQRWTNWFESLGANVLDRGSLTHASVDIDTRLAGPKSSSSSLAGYSVLAAEDFNDAVALAERCPIFDEHGSLEIAHLA</sequence>
<dbReference type="EMBL" id="WNKX01000007">
    <property type="protein sequence ID" value="MTW11144.1"/>
    <property type="molecule type" value="Genomic_DNA"/>
</dbReference>
<dbReference type="AlphaFoldDB" id="A0A6L6QGC3"/>
<evidence type="ECO:0008006" key="3">
    <source>
        <dbReference type="Google" id="ProtNLM"/>
    </source>
</evidence>
<reference evidence="1 2" key="1">
    <citation type="submission" date="2019-11" db="EMBL/GenBank/DDBJ databases">
        <title>Type strains purchased from KCTC, JCM and DSMZ.</title>
        <authorList>
            <person name="Lu H."/>
        </authorList>
    </citation>
    <scope>NUCLEOTIDE SEQUENCE [LARGE SCALE GENOMIC DNA]</scope>
    <source>
        <strain evidence="1 2">JCM 31587</strain>
    </source>
</reference>